<keyword evidence="2" id="KW-1185">Reference proteome</keyword>
<sequence>MKEDVKEDQIFVDKGKLFDSSFDLNVNLFRGRNPNNSDPILYPILK</sequence>
<dbReference type="RefSeq" id="WP_371840682.1">
    <property type="nucleotide sequence ID" value="NZ_JBGMEK010000062.1"/>
</dbReference>
<gene>
    <name evidence="1" type="ORF">ACCI49_18720</name>
</gene>
<evidence type="ECO:0000313" key="2">
    <source>
        <dbReference type="Proteomes" id="UP001569428"/>
    </source>
</evidence>
<proteinExistence type="predicted"/>
<name>A0ABV4P499_9GAMM</name>
<evidence type="ECO:0000313" key="1">
    <source>
        <dbReference type="EMBL" id="MFA0812946.1"/>
    </source>
</evidence>
<reference evidence="1 2" key="1">
    <citation type="submission" date="2024-08" db="EMBL/GenBank/DDBJ databases">
        <authorList>
            <person name="Ishaq N."/>
        </authorList>
    </citation>
    <scope>NUCLEOTIDE SEQUENCE [LARGE SCALE GENOMIC DNA]</scope>
    <source>
        <strain evidence="1 2">DSM 18651</strain>
    </source>
</reference>
<dbReference type="Proteomes" id="UP001569428">
    <property type="component" value="Unassembled WGS sequence"/>
</dbReference>
<dbReference type="EMBL" id="JBGMEK010000062">
    <property type="protein sequence ID" value="MFA0812946.1"/>
    <property type="molecule type" value="Genomic_DNA"/>
</dbReference>
<organism evidence="1 2">
    <name type="scientific">Microbulbifer epialgicus</name>
    <dbReference type="NCBI Taxonomy" id="393907"/>
    <lineage>
        <taxon>Bacteria</taxon>
        <taxon>Pseudomonadati</taxon>
        <taxon>Pseudomonadota</taxon>
        <taxon>Gammaproteobacteria</taxon>
        <taxon>Cellvibrionales</taxon>
        <taxon>Microbulbiferaceae</taxon>
        <taxon>Microbulbifer</taxon>
    </lineage>
</organism>
<accession>A0ABV4P499</accession>
<comment type="caution">
    <text evidence="1">The sequence shown here is derived from an EMBL/GenBank/DDBJ whole genome shotgun (WGS) entry which is preliminary data.</text>
</comment>
<protein>
    <submittedName>
        <fullName evidence="1">Uncharacterized protein</fullName>
    </submittedName>
</protein>